<organism evidence="1 2">
    <name type="scientific">Aspergillus lucknowensis</name>
    <dbReference type="NCBI Taxonomy" id="176173"/>
    <lineage>
        <taxon>Eukaryota</taxon>
        <taxon>Fungi</taxon>
        <taxon>Dikarya</taxon>
        <taxon>Ascomycota</taxon>
        <taxon>Pezizomycotina</taxon>
        <taxon>Eurotiomycetes</taxon>
        <taxon>Eurotiomycetidae</taxon>
        <taxon>Eurotiales</taxon>
        <taxon>Aspergillaceae</taxon>
        <taxon>Aspergillus</taxon>
        <taxon>Aspergillus subgen. Nidulantes</taxon>
    </lineage>
</organism>
<protein>
    <recommendedName>
        <fullName evidence="3">Ornithine decarboxylase antizyme</fullName>
    </recommendedName>
</protein>
<comment type="caution">
    <text evidence="1">The sequence shown here is derived from an EMBL/GenBank/DDBJ whole genome shotgun (WGS) entry which is preliminary data.</text>
</comment>
<gene>
    <name evidence="1" type="ORF">BJX67DRAFT_22600</name>
</gene>
<reference evidence="1 2" key="1">
    <citation type="submission" date="2024-07" db="EMBL/GenBank/DDBJ databases">
        <title>Section-level genome sequencing and comparative genomics of Aspergillus sections Usti and Cavernicolus.</title>
        <authorList>
            <consortium name="Lawrence Berkeley National Laboratory"/>
            <person name="Nybo J.L."/>
            <person name="Vesth T.C."/>
            <person name="Theobald S."/>
            <person name="Frisvad J.C."/>
            <person name="Larsen T.O."/>
            <person name="Kjaerboelling I."/>
            <person name="Rothschild-Mancinelli K."/>
            <person name="Lyhne E.K."/>
            <person name="Kogle M.E."/>
            <person name="Barry K."/>
            <person name="Clum A."/>
            <person name="Na H."/>
            <person name="Ledsgaard L."/>
            <person name="Lin J."/>
            <person name="Lipzen A."/>
            <person name="Kuo A."/>
            <person name="Riley R."/>
            <person name="Mondo S."/>
            <person name="Labutti K."/>
            <person name="Haridas S."/>
            <person name="Pangalinan J."/>
            <person name="Salamov A.A."/>
            <person name="Simmons B.A."/>
            <person name="Magnuson J.K."/>
            <person name="Chen J."/>
            <person name="Drula E."/>
            <person name="Henrissat B."/>
            <person name="Wiebenga A."/>
            <person name="Lubbers R.J."/>
            <person name="Gomes A.C."/>
            <person name="Macurrencykelacurrency M.R."/>
            <person name="Stajich J."/>
            <person name="Grigoriev I.V."/>
            <person name="Mortensen U.H."/>
            <person name="De Vries R.P."/>
            <person name="Baker S.E."/>
            <person name="Andersen M.R."/>
        </authorList>
    </citation>
    <scope>NUCLEOTIDE SEQUENCE [LARGE SCALE GENOMIC DNA]</scope>
    <source>
        <strain evidence="1 2">CBS 449.75</strain>
    </source>
</reference>
<name>A0ABR4LXG5_9EURO</name>
<evidence type="ECO:0000313" key="1">
    <source>
        <dbReference type="EMBL" id="KAL2869238.1"/>
    </source>
</evidence>
<accession>A0ABR4LXG5</accession>
<dbReference type="GeneID" id="98140901"/>
<evidence type="ECO:0000313" key="2">
    <source>
        <dbReference type="Proteomes" id="UP001610432"/>
    </source>
</evidence>
<keyword evidence="2" id="KW-1185">Reference proteome</keyword>
<proteinExistence type="predicted"/>
<dbReference type="EMBL" id="JBFXLQ010000010">
    <property type="protein sequence ID" value="KAL2869238.1"/>
    <property type="molecule type" value="Genomic_DNA"/>
</dbReference>
<dbReference type="RefSeq" id="XP_070888217.1">
    <property type="nucleotide sequence ID" value="XM_071025829.1"/>
</dbReference>
<sequence>MGKPKLAGSVRRYVATKLSRVSKRITGSCQSNTEHQVSTAQPDSHSSLLAPSVQVLPVTKIPALDTVDRYAADEPIVDLEDSVGKSPRVKLSCSSDVRNVIGNLLRGYACFIAAFTGFEDVAFLSNRSPPFAESKPSRSLVIASVASGDSQSKVDLLEVDAKTHDQDEVQFYAEIGFGVSSENGWRTSTAGFKTVGFDNS</sequence>
<dbReference type="Proteomes" id="UP001610432">
    <property type="component" value="Unassembled WGS sequence"/>
</dbReference>
<evidence type="ECO:0008006" key="3">
    <source>
        <dbReference type="Google" id="ProtNLM"/>
    </source>
</evidence>